<evidence type="ECO:0000256" key="3">
    <source>
        <dbReference type="ARBA" id="ARBA00022989"/>
    </source>
</evidence>
<comment type="subcellular location">
    <subcellularLocation>
        <location evidence="1">Membrane</location>
        <topology evidence="1">Multi-pass membrane protein</topology>
    </subcellularLocation>
</comment>
<dbReference type="InterPro" id="IPR007016">
    <property type="entry name" value="O-antigen_ligase-rel_domated"/>
</dbReference>
<dbReference type="Proteomes" id="UP000183794">
    <property type="component" value="Unassembled WGS sequence"/>
</dbReference>
<feature type="transmembrane region" description="Helical" evidence="5">
    <location>
        <begin position="389"/>
        <end position="406"/>
    </location>
</feature>
<dbReference type="PANTHER" id="PTHR37422">
    <property type="entry name" value="TEICHURONIC ACID BIOSYNTHESIS PROTEIN TUAE"/>
    <property type="match status" value="1"/>
</dbReference>
<dbReference type="RefSeq" id="WP_082297275.1">
    <property type="nucleotide sequence ID" value="NZ_FPLD01000056.1"/>
</dbReference>
<feature type="transmembrane region" description="Helical" evidence="5">
    <location>
        <begin position="219"/>
        <end position="236"/>
    </location>
</feature>
<keyword evidence="3 5" id="KW-1133">Transmembrane helix</keyword>
<feature type="transmembrane region" description="Helical" evidence="5">
    <location>
        <begin position="114"/>
        <end position="131"/>
    </location>
</feature>
<feature type="transmembrane region" description="Helical" evidence="5">
    <location>
        <begin position="143"/>
        <end position="163"/>
    </location>
</feature>
<feature type="transmembrane region" description="Helical" evidence="5">
    <location>
        <begin position="35"/>
        <end position="52"/>
    </location>
</feature>
<feature type="transmembrane region" description="Helical" evidence="5">
    <location>
        <begin position="412"/>
        <end position="432"/>
    </location>
</feature>
<protein>
    <submittedName>
        <fullName evidence="7">O-antigen polymerase</fullName>
    </submittedName>
</protein>
<feature type="transmembrane region" description="Helical" evidence="5">
    <location>
        <begin position="352"/>
        <end position="377"/>
    </location>
</feature>
<evidence type="ECO:0000256" key="4">
    <source>
        <dbReference type="ARBA" id="ARBA00023136"/>
    </source>
</evidence>
<feature type="transmembrane region" description="Helical" evidence="5">
    <location>
        <begin position="61"/>
        <end position="80"/>
    </location>
</feature>
<dbReference type="InterPro" id="IPR051533">
    <property type="entry name" value="WaaL-like"/>
</dbReference>
<dbReference type="OrthoDB" id="8576060at2"/>
<name>A0A1K9ZQF2_9GAMM</name>
<dbReference type="Pfam" id="PF04932">
    <property type="entry name" value="Wzy_C"/>
    <property type="match status" value="1"/>
</dbReference>
<dbReference type="AlphaFoldDB" id="A0A1K9ZQF2"/>
<evidence type="ECO:0000313" key="7">
    <source>
        <dbReference type="EMBL" id="SGY98535.1"/>
    </source>
</evidence>
<feature type="transmembrane region" description="Helical" evidence="5">
    <location>
        <begin position="196"/>
        <end position="212"/>
    </location>
</feature>
<evidence type="ECO:0000259" key="6">
    <source>
        <dbReference type="Pfam" id="PF04932"/>
    </source>
</evidence>
<evidence type="ECO:0000313" key="8">
    <source>
        <dbReference type="Proteomes" id="UP000183794"/>
    </source>
</evidence>
<dbReference type="EMBL" id="FPLD01000056">
    <property type="protein sequence ID" value="SGY98535.1"/>
    <property type="molecule type" value="Genomic_DNA"/>
</dbReference>
<proteinExistence type="predicted"/>
<evidence type="ECO:0000256" key="2">
    <source>
        <dbReference type="ARBA" id="ARBA00022692"/>
    </source>
</evidence>
<dbReference type="PANTHER" id="PTHR37422:SF17">
    <property type="entry name" value="O-ANTIGEN LIGASE"/>
    <property type="match status" value="1"/>
</dbReference>
<evidence type="ECO:0000256" key="5">
    <source>
        <dbReference type="SAM" id="Phobius"/>
    </source>
</evidence>
<reference evidence="7 8" key="1">
    <citation type="submission" date="2016-11" db="EMBL/GenBank/DDBJ databases">
        <authorList>
            <person name="Jaros S."/>
            <person name="Januszkiewicz K."/>
            <person name="Wedrychowicz H."/>
        </authorList>
    </citation>
    <scope>NUCLEOTIDE SEQUENCE [LARGE SCALE GENOMIC DNA]</scope>
    <source>
        <strain evidence="7">NVI 5450</strain>
    </source>
</reference>
<feature type="transmembrane region" description="Helical" evidence="5">
    <location>
        <begin position="12"/>
        <end position="29"/>
    </location>
</feature>
<accession>A0A1K9ZQF2</accession>
<organism evidence="7 8">
    <name type="scientific">Moritella viscosa</name>
    <dbReference type="NCBI Taxonomy" id="80854"/>
    <lineage>
        <taxon>Bacteria</taxon>
        <taxon>Pseudomonadati</taxon>
        <taxon>Pseudomonadota</taxon>
        <taxon>Gammaproteobacteria</taxon>
        <taxon>Alteromonadales</taxon>
        <taxon>Moritellaceae</taxon>
        <taxon>Moritella</taxon>
    </lineage>
</organism>
<gene>
    <name evidence="7" type="ORF">NVI5450_2084</name>
</gene>
<evidence type="ECO:0000256" key="1">
    <source>
        <dbReference type="ARBA" id="ARBA00004141"/>
    </source>
</evidence>
<keyword evidence="2 5" id="KW-0812">Transmembrane</keyword>
<dbReference type="GO" id="GO:0016020">
    <property type="term" value="C:membrane"/>
    <property type="evidence" value="ECO:0007669"/>
    <property type="project" value="UniProtKB-SubCell"/>
</dbReference>
<feature type="domain" description="O-antigen ligase-related" evidence="6">
    <location>
        <begin position="180"/>
        <end position="368"/>
    </location>
</feature>
<keyword evidence="4 5" id="KW-0472">Membrane</keyword>
<sequence length="439" mass="48465">MNLSLPNNTQSKWLLASTIGVCLYPVLLFLFPKGYIVSTTILTLMAVVAGYYKQLSWNRSLTLLSLAFIAFSFPHLVNLIQETTDMRHVKKILRGLPLLLVAAFLVKNNPDKKIIHWAFIFGLIICFIGMLNAQITGLDRSDVLGNNVIPLMVSAAALLAFLLPQSNSKNKLLKYTVYATFSLTISAIVLSQSKGVTLSALATILVFSVLTFRQSKSNIFILWVLLISAIGATSLFNNDALIKRINIASKNVTLAVNKTIEQDTVRTTKNTTSIVNKSTEKKITPTQKKSWAPASSSTIRFELWKGSLLLAAEKPFFGYGKLAARDRMLELIKEGKIAPYAKKYAEKHFHSIYFEALGCQGLIGLISILLVLLLPLYIFIKNWTNNPRVALAGILIVTNYAIAGLSDTVLTSTLPAITYVMLMLLCVSQVSISEPDKKV</sequence>